<dbReference type="InterPro" id="IPR032675">
    <property type="entry name" value="LRR_dom_sf"/>
</dbReference>
<dbReference type="InterPro" id="IPR044974">
    <property type="entry name" value="Disease_R_plants"/>
</dbReference>
<dbReference type="Gene3D" id="3.80.10.10">
    <property type="entry name" value="Ribonuclease Inhibitor"/>
    <property type="match status" value="1"/>
</dbReference>
<evidence type="ECO:0000259" key="3">
    <source>
        <dbReference type="Pfam" id="PF20160"/>
    </source>
</evidence>
<evidence type="ECO:0000259" key="4">
    <source>
        <dbReference type="Pfam" id="PF23282"/>
    </source>
</evidence>
<dbReference type="AlphaFoldDB" id="A0A8K0HNQ9"/>
<dbReference type="GO" id="GO:0006952">
    <property type="term" value="P:defense response"/>
    <property type="evidence" value="ECO:0007669"/>
    <property type="project" value="InterPro"/>
</dbReference>
<evidence type="ECO:0000256" key="1">
    <source>
        <dbReference type="ARBA" id="ARBA00022614"/>
    </source>
</evidence>
<dbReference type="Pfam" id="PF23282">
    <property type="entry name" value="WHD_ROQ1"/>
    <property type="match status" value="1"/>
</dbReference>
<protein>
    <submittedName>
        <fullName evidence="5">Uncharacterized protein</fullName>
    </submittedName>
</protein>
<gene>
    <name evidence="5" type="ORF">FNV43_RR00503</name>
</gene>
<dbReference type="InterPro" id="IPR036390">
    <property type="entry name" value="WH_DNA-bd_sf"/>
</dbReference>
<keyword evidence="1" id="KW-0433">Leucine-rich repeat</keyword>
<accession>A0A8K0HNQ9</accession>
<comment type="caution">
    <text evidence="5">The sequence shown here is derived from an EMBL/GenBank/DDBJ whole genome shotgun (WGS) entry which is preliminary data.</text>
</comment>
<feature type="domain" description="C-JID" evidence="3">
    <location>
        <begin position="415"/>
        <end position="453"/>
    </location>
</feature>
<dbReference type="Pfam" id="PF20160">
    <property type="entry name" value="C-JID"/>
    <property type="match status" value="1"/>
</dbReference>
<feature type="domain" description="Disease resistance protein Roq1-like winged-helix" evidence="4">
    <location>
        <begin position="112"/>
        <end position="178"/>
    </location>
</feature>
<evidence type="ECO:0000313" key="6">
    <source>
        <dbReference type="Proteomes" id="UP000796880"/>
    </source>
</evidence>
<dbReference type="SUPFAM" id="SSF46785">
    <property type="entry name" value="Winged helix' DNA-binding domain"/>
    <property type="match status" value="1"/>
</dbReference>
<dbReference type="Proteomes" id="UP000796880">
    <property type="component" value="Unassembled WGS sequence"/>
</dbReference>
<organism evidence="5 6">
    <name type="scientific">Rhamnella rubrinervis</name>
    <dbReference type="NCBI Taxonomy" id="2594499"/>
    <lineage>
        <taxon>Eukaryota</taxon>
        <taxon>Viridiplantae</taxon>
        <taxon>Streptophyta</taxon>
        <taxon>Embryophyta</taxon>
        <taxon>Tracheophyta</taxon>
        <taxon>Spermatophyta</taxon>
        <taxon>Magnoliopsida</taxon>
        <taxon>eudicotyledons</taxon>
        <taxon>Gunneridae</taxon>
        <taxon>Pentapetalae</taxon>
        <taxon>rosids</taxon>
        <taxon>fabids</taxon>
        <taxon>Rosales</taxon>
        <taxon>Rhamnaceae</taxon>
        <taxon>rhamnoid group</taxon>
        <taxon>Rhamneae</taxon>
        <taxon>Rhamnella</taxon>
    </lineage>
</organism>
<dbReference type="InterPro" id="IPR045344">
    <property type="entry name" value="C-JID"/>
</dbReference>
<name>A0A8K0HNQ9_9ROSA</name>
<evidence type="ECO:0000313" key="5">
    <source>
        <dbReference type="EMBL" id="KAF3455861.1"/>
    </source>
</evidence>
<keyword evidence="2" id="KW-0677">Repeat</keyword>
<dbReference type="PANTHER" id="PTHR11017">
    <property type="entry name" value="LEUCINE-RICH REPEAT-CONTAINING PROTEIN"/>
    <property type="match status" value="1"/>
</dbReference>
<proteinExistence type="predicted"/>
<dbReference type="PANTHER" id="PTHR11017:SF479">
    <property type="entry name" value="DISEASE RESISTANCE PROTEIN (TIR-NBS-LRR CLASS) FAMILY"/>
    <property type="match status" value="1"/>
</dbReference>
<dbReference type="EMBL" id="VOIH02000001">
    <property type="protein sequence ID" value="KAF3455861.1"/>
    <property type="molecule type" value="Genomic_DNA"/>
</dbReference>
<reference evidence="5" key="1">
    <citation type="submission" date="2020-03" db="EMBL/GenBank/DDBJ databases">
        <title>A high-quality chromosome-level genome assembly of a woody plant with both climbing and erect habits, Rhamnella rubrinervis.</title>
        <authorList>
            <person name="Lu Z."/>
            <person name="Yang Y."/>
            <person name="Zhu X."/>
            <person name="Sun Y."/>
        </authorList>
    </citation>
    <scope>NUCLEOTIDE SEQUENCE</scope>
    <source>
        <strain evidence="5">BYM</strain>
        <tissue evidence="5">Leaf</tissue>
    </source>
</reference>
<evidence type="ECO:0000256" key="2">
    <source>
        <dbReference type="ARBA" id="ARBA00022737"/>
    </source>
</evidence>
<dbReference type="InterPro" id="IPR058192">
    <property type="entry name" value="WHD_ROQ1-like"/>
</dbReference>
<dbReference type="SUPFAM" id="SSF52058">
    <property type="entry name" value="L domain-like"/>
    <property type="match status" value="1"/>
</dbReference>
<keyword evidence="6" id="KW-1185">Reference proteome</keyword>
<sequence>MEGCRDQRQQYENIGPNNLMKKLLTQLFNDEVAIISLDTPFVGLPFIQDIPHHKRVLIVSDDVDTFGLNDIESLEFYSGMLLEEILIQRRPYQRGWQVLRTSDEVLDGAAIKNIFFDIACFFETPFTREYAESILDDGNSSTKIGISILIDKSLLKISHEENYFRMHDLIRQMGWSVVSYEHKEPGSRSSNKFKLKPSLFSNELRYCQWDFYPLESLPLDFTPENLVKFILRHSHLKQLENHVIKLKKKDLSDSKLLTRIADLSQVSNLESIILEGCTSLFHALSSLQNLHKFTHLNLSGCNKLRDLAQISWRRGHLDIVSCGESLKLIEEVPPNLMLFNAAECTSLETILSQTNKSYLMVEKSLHLENCLKFNQNTQNFVGNSAIFSMFHAMLHEHMSPPKQVYPSNDLCICYPGDEIPNEFTYQSRRSSTNINLPLSWKRDLLGVANTYVFMNYAINDDACRESGLSRRSVLITCFCN</sequence>